<evidence type="ECO:0000313" key="8">
    <source>
        <dbReference type="Proteomes" id="UP000030671"/>
    </source>
</evidence>
<proteinExistence type="inferred from homology"/>
<organism evidence="7 8">
    <name type="scientific">Heterobasidion irregulare (strain TC 32-1)</name>
    <dbReference type="NCBI Taxonomy" id="747525"/>
    <lineage>
        <taxon>Eukaryota</taxon>
        <taxon>Fungi</taxon>
        <taxon>Dikarya</taxon>
        <taxon>Basidiomycota</taxon>
        <taxon>Agaricomycotina</taxon>
        <taxon>Agaricomycetes</taxon>
        <taxon>Russulales</taxon>
        <taxon>Bondarzewiaceae</taxon>
        <taxon>Heterobasidion</taxon>
        <taxon>Heterobasidion annosum species complex</taxon>
    </lineage>
</organism>
<dbReference type="GO" id="GO:0005634">
    <property type="term" value="C:nucleus"/>
    <property type="evidence" value="ECO:0007669"/>
    <property type="project" value="TreeGrafter"/>
</dbReference>
<dbReference type="HOGENOM" id="CLU_038595_0_0_1"/>
<evidence type="ECO:0000313" key="7">
    <source>
        <dbReference type="EMBL" id="ETW84294.1"/>
    </source>
</evidence>
<dbReference type="KEGG" id="hir:HETIRDRAFT_472831"/>
<dbReference type="InterPro" id="IPR001680">
    <property type="entry name" value="WD40_rpt"/>
</dbReference>
<dbReference type="PROSITE" id="PS50294">
    <property type="entry name" value="WD_REPEATS_REGION"/>
    <property type="match status" value="1"/>
</dbReference>
<dbReference type="InParanoid" id="W4KF06"/>
<name>W4KF06_HETIT</name>
<dbReference type="SMART" id="SM00320">
    <property type="entry name" value="WD40"/>
    <property type="match status" value="5"/>
</dbReference>
<dbReference type="GeneID" id="20677480"/>
<dbReference type="InterPro" id="IPR019775">
    <property type="entry name" value="WD40_repeat_CS"/>
</dbReference>
<feature type="repeat" description="WD" evidence="6">
    <location>
        <begin position="116"/>
        <end position="157"/>
    </location>
</feature>
<dbReference type="SUPFAM" id="SSF50978">
    <property type="entry name" value="WD40 repeat-like"/>
    <property type="match status" value="1"/>
</dbReference>
<reference evidence="7 8" key="1">
    <citation type="journal article" date="2012" name="New Phytol.">
        <title>Insight into trade-off between wood decay and parasitism from the genome of a fungal forest pathogen.</title>
        <authorList>
            <person name="Olson A."/>
            <person name="Aerts A."/>
            <person name="Asiegbu F."/>
            <person name="Belbahri L."/>
            <person name="Bouzid O."/>
            <person name="Broberg A."/>
            <person name="Canback B."/>
            <person name="Coutinho P.M."/>
            <person name="Cullen D."/>
            <person name="Dalman K."/>
            <person name="Deflorio G."/>
            <person name="van Diepen L.T."/>
            <person name="Dunand C."/>
            <person name="Duplessis S."/>
            <person name="Durling M."/>
            <person name="Gonthier P."/>
            <person name="Grimwood J."/>
            <person name="Fossdal C.G."/>
            <person name="Hansson D."/>
            <person name="Henrissat B."/>
            <person name="Hietala A."/>
            <person name="Himmelstrand K."/>
            <person name="Hoffmeister D."/>
            <person name="Hogberg N."/>
            <person name="James T.Y."/>
            <person name="Karlsson M."/>
            <person name="Kohler A."/>
            <person name="Kues U."/>
            <person name="Lee Y.H."/>
            <person name="Lin Y.C."/>
            <person name="Lind M."/>
            <person name="Lindquist E."/>
            <person name="Lombard V."/>
            <person name="Lucas S."/>
            <person name="Lunden K."/>
            <person name="Morin E."/>
            <person name="Murat C."/>
            <person name="Park J."/>
            <person name="Raffaello T."/>
            <person name="Rouze P."/>
            <person name="Salamov A."/>
            <person name="Schmutz J."/>
            <person name="Solheim H."/>
            <person name="Stahlberg J."/>
            <person name="Velez H."/>
            <person name="de Vries R.P."/>
            <person name="Wiebenga A."/>
            <person name="Woodward S."/>
            <person name="Yakovlev I."/>
            <person name="Garbelotto M."/>
            <person name="Martin F."/>
            <person name="Grigoriev I.V."/>
            <person name="Stenlid J."/>
        </authorList>
    </citation>
    <scope>NUCLEOTIDE SEQUENCE [LARGE SCALE GENOMIC DNA]</scope>
    <source>
        <strain evidence="7 8">TC 32-1</strain>
    </source>
</reference>
<evidence type="ECO:0000256" key="2">
    <source>
        <dbReference type="ARBA" id="ARBA00022574"/>
    </source>
</evidence>
<dbReference type="PROSITE" id="PS00678">
    <property type="entry name" value="WD_REPEATS_1"/>
    <property type="match status" value="1"/>
</dbReference>
<evidence type="ECO:0000256" key="5">
    <source>
        <dbReference type="ARBA" id="ARBA00038344"/>
    </source>
</evidence>
<keyword evidence="2 6" id="KW-0853">WD repeat</keyword>
<keyword evidence="3" id="KW-0677">Repeat</keyword>
<dbReference type="Gene3D" id="2.130.10.10">
    <property type="entry name" value="YVTN repeat-like/Quinoprotein amine dehydrogenase"/>
    <property type="match status" value="2"/>
</dbReference>
<dbReference type="GO" id="GO:0030674">
    <property type="term" value="F:protein-macromolecule adaptor activity"/>
    <property type="evidence" value="ECO:0007669"/>
    <property type="project" value="TreeGrafter"/>
</dbReference>
<keyword evidence="4" id="KW-0833">Ubl conjugation pathway</keyword>
<comment type="pathway">
    <text evidence="1">Protein modification; protein ubiquitination.</text>
</comment>
<feature type="repeat" description="WD" evidence="6">
    <location>
        <begin position="404"/>
        <end position="433"/>
    </location>
</feature>
<dbReference type="Proteomes" id="UP000030671">
    <property type="component" value="Unassembled WGS sequence"/>
</dbReference>
<gene>
    <name evidence="7" type="ORF">HETIRDRAFT_472831</name>
</gene>
<dbReference type="OrthoDB" id="2096344at2759"/>
<dbReference type="Pfam" id="PF00400">
    <property type="entry name" value="WD40"/>
    <property type="match status" value="4"/>
</dbReference>
<evidence type="ECO:0000256" key="3">
    <source>
        <dbReference type="ARBA" id="ARBA00022737"/>
    </source>
</evidence>
<dbReference type="EMBL" id="KI925456">
    <property type="protein sequence ID" value="ETW84294.1"/>
    <property type="molecule type" value="Genomic_DNA"/>
</dbReference>
<dbReference type="GO" id="GO:0043161">
    <property type="term" value="P:proteasome-mediated ubiquitin-dependent protein catabolic process"/>
    <property type="evidence" value="ECO:0007669"/>
    <property type="project" value="TreeGrafter"/>
</dbReference>
<evidence type="ECO:0000256" key="4">
    <source>
        <dbReference type="ARBA" id="ARBA00022786"/>
    </source>
</evidence>
<evidence type="ECO:0000256" key="6">
    <source>
        <dbReference type="PROSITE-ProRule" id="PRU00221"/>
    </source>
</evidence>
<dbReference type="InterPro" id="IPR051865">
    <property type="entry name" value="WD-repeat_CDT2_adapter"/>
</dbReference>
<dbReference type="RefSeq" id="XP_009543979.1">
    <property type="nucleotide sequence ID" value="XM_009545684.1"/>
</dbReference>
<keyword evidence="8" id="KW-1185">Reference proteome</keyword>
<accession>W4KF06</accession>
<dbReference type="InterPro" id="IPR015943">
    <property type="entry name" value="WD40/YVTN_repeat-like_dom_sf"/>
</dbReference>
<sequence>MLDVAVDPQPRQRRMTVHGMMSMNAMSRPRAVFRQLPLPTHSILQSFVSSHKADVFKCQSLHSNTFLTPPYACSYSHTAKKGGIPLLAVATEQGAVHILNTSKRTDWDYELQRTVLDIHQNGVFDVQWSHSDELLATVSGDQSTRVTDLATSKTLHILRNHTSTVKTVAWDPVNPNMLSTGGRDGVICLWDMRAQGQRSSESGIDVLTPVLRIPCAGGHVVKARRATTPTMKSVTSVLYLDGDPFGLTSSSSFDGILRHWDIRLPTSPHKGKSALRMIQPTHVSSFDPTTVDGSRRPRGIASLVAGAGPSAGLLFGLGTDSRIHTYIASALLALPSTEMNSFAHSSMQTNSFYVRLALSPNGRWLLSGSASRTGSAFLFDVSCAGRTRPILSGSRSIPSQGVEIKGQTGEVGAVDWAEGMVATCADDGTVRIWRDDRDIARMCEANADNAKWDWAWAVDGGQPSNA</sequence>
<dbReference type="InterPro" id="IPR036322">
    <property type="entry name" value="WD40_repeat_dom_sf"/>
</dbReference>
<dbReference type="STRING" id="747525.W4KF06"/>
<dbReference type="PANTHER" id="PTHR22852">
    <property type="entry name" value="LETHAL 2 DENTICLELESS PROTEIN RETINOIC ACID-REGULATED NUCLEAR MATRIX-ASSOCIATED PROTEIN"/>
    <property type="match status" value="1"/>
</dbReference>
<dbReference type="PANTHER" id="PTHR22852:SF0">
    <property type="entry name" value="DENTICLELESS PROTEIN HOMOLOG"/>
    <property type="match status" value="1"/>
</dbReference>
<comment type="similarity">
    <text evidence="5">Belongs to the WD repeat cdt2 family.</text>
</comment>
<dbReference type="PROSITE" id="PS50082">
    <property type="entry name" value="WD_REPEATS_2"/>
    <property type="match status" value="3"/>
</dbReference>
<dbReference type="eggNOG" id="KOG0321">
    <property type="taxonomic scope" value="Eukaryota"/>
</dbReference>
<feature type="repeat" description="WD" evidence="6">
    <location>
        <begin position="158"/>
        <end position="200"/>
    </location>
</feature>
<dbReference type="AlphaFoldDB" id="W4KF06"/>
<protein>
    <submittedName>
        <fullName evidence="7">Uncharacterized protein</fullName>
    </submittedName>
</protein>
<dbReference type="FunCoup" id="W4KF06">
    <property type="interactions" value="211"/>
</dbReference>
<evidence type="ECO:0000256" key="1">
    <source>
        <dbReference type="ARBA" id="ARBA00004906"/>
    </source>
</evidence>